<accession>A0A086QMG1</accession>
<dbReference type="CDD" id="cd15457">
    <property type="entry name" value="NADAR"/>
    <property type="match status" value="1"/>
</dbReference>
<evidence type="ECO:0000313" key="3">
    <source>
        <dbReference type="Proteomes" id="UP000028821"/>
    </source>
</evidence>
<comment type="caution">
    <text evidence="2">The sequence shown here is derived from an EMBL/GenBank/DDBJ whole genome shotgun (WGS) entry which is preliminary data.</text>
</comment>
<dbReference type="VEuPathDB" id="ToxoDB:TGMAS_266890"/>
<dbReference type="InterPro" id="IPR037238">
    <property type="entry name" value="YbiA-like_sf"/>
</dbReference>
<evidence type="ECO:0000313" key="2">
    <source>
        <dbReference type="EMBL" id="KFH13793.1"/>
    </source>
</evidence>
<proteinExistence type="predicted"/>
<feature type="compositionally biased region" description="Basic and acidic residues" evidence="1">
    <location>
        <begin position="148"/>
        <end position="189"/>
    </location>
</feature>
<feature type="compositionally biased region" description="Basic and acidic residues" evidence="1">
    <location>
        <begin position="200"/>
        <end position="229"/>
    </location>
</feature>
<dbReference type="SUPFAM" id="SSF143990">
    <property type="entry name" value="YbiA-like"/>
    <property type="match status" value="1"/>
</dbReference>
<protein>
    <submittedName>
        <fullName evidence="2">Putative swarming motility protein YbiA</fullName>
    </submittedName>
</protein>
<gene>
    <name evidence="2" type="ORF">TGMAS_266890</name>
</gene>
<organism evidence="2 3">
    <name type="scientific">Toxoplasma gondii MAS</name>
    <dbReference type="NCBI Taxonomy" id="943118"/>
    <lineage>
        <taxon>Eukaryota</taxon>
        <taxon>Sar</taxon>
        <taxon>Alveolata</taxon>
        <taxon>Apicomplexa</taxon>
        <taxon>Conoidasida</taxon>
        <taxon>Coccidia</taxon>
        <taxon>Eucoccidiorida</taxon>
        <taxon>Eimeriorina</taxon>
        <taxon>Sarcocystidae</taxon>
        <taxon>Toxoplasma</taxon>
    </lineage>
</organism>
<dbReference type="AlphaFoldDB" id="A0A086QMG1"/>
<name>A0A086QMG1_TOXGO</name>
<evidence type="ECO:0000256" key="1">
    <source>
        <dbReference type="SAM" id="MobiDB-lite"/>
    </source>
</evidence>
<reference evidence="2 3" key="1">
    <citation type="submission" date="2014-04" db="EMBL/GenBank/DDBJ databases">
        <authorList>
            <person name="Sibley D."/>
            <person name="Venepally P."/>
            <person name="Karamycheva S."/>
            <person name="Hadjithomas M."/>
            <person name="Khan A."/>
            <person name="Brunk B."/>
            <person name="Roos D."/>
            <person name="Caler E."/>
            <person name="Lorenzi H."/>
        </authorList>
    </citation>
    <scope>NUCLEOTIDE SEQUENCE [LARGE SCALE GENOMIC DNA]</scope>
    <source>
        <strain evidence="2 3">MAS</strain>
    </source>
</reference>
<dbReference type="OrthoDB" id="330049at2759"/>
<feature type="region of interest" description="Disordered" evidence="1">
    <location>
        <begin position="295"/>
        <end position="392"/>
    </location>
</feature>
<dbReference type="EMBL" id="AEXC02001346">
    <property type="protein sequence ID" value="KFH13793.1"/>
    <property type="molecule type" value="Genomic_DNA"/>
</dbReference>
<dbReference type="InterPro" id="IPR035892">
    <property type="entry name" value="C2_domain_sf"/>
</dbReference>
<feature type="region of interest" description="Disordered" evidence="1">
    <location>
        <begin position="148"/>
        <end position="229"/>
    </location>
</feature>
<dbReference type="SUPFAM" id="SSF49562">
    <property type="entry name" value="C2 domain (Calcium/lipid-binding domain, CaLB)"/>
    <property type="match status" value="1"/>
</dbReference>
<sequence>MQTFFDYILEDVTPAGAEYNPSIARPYCKMCKKDAWLSWTGKYSDYCSVDCMNRDMRANVNSERNADLPRLQESSPEPAEVFQRATLAKKVAKELKSVAQAKKAKAEALAAQEEQAHSDNEFRLQQQQLKHMAEVLQWDRMFSLAEKEDMNEHSEGRSGRETGDNRRPDADKQVNEVDTEAGKRAKAESKPQLAKRTSRHTLDDDKGQGGALHADEEGHEEVKRPIDGKPNRRLAEEGRVYKQTISGDDECRVKERLVQLETETRETHKRLRQLEGKAAKSEQAIKHELTSHPAKVRGRATQVTHADDSDRHMSTIRNDQLNSQKDAAKAGETARISDNAVRKSKTTQEGRRRKLQPVAERQLEEQRLRAGSNNTEPSQNRNAPKFRKESFSEEPTSATFVANQVKEAGDCAVCELRQSIVLPRGHAKAITQATDSNLKKKKLHITTDDLAMLRSAALTQLRLEMDGLRKQDAFIRGYVGSLWIWLDSAKGVNRLRLSFGDSLFVIVRCPTQEHQWKKWRSRCSLNLRWDEDWTVPIRYRNYPSHRYMRIELWKANFRHERASFLGEGQVPFPCFATRWNGGVQLCWNTLLGGDRIDLDCGQLHLGLKFSPVRREREGTDVCDTARDRRKIRRIKALSHETKGWSRLKLPADKTDEAVQVNLNSAPVVVSAGAPAVPSLAPLVQPSRRADESLQVDATATVSSTAVGADISRPLTIPEACDGVQADGEQHTEQVCSSNKTVSTTNPTEQVLPIPDVTEEVLDTMVPAVLGQMDEYACRVEGVHEVLGVDFDSRDFLDRTRASPGCRVTCSNRLCCRSVRSQDMRDLFEEEEFRAWGLCSACQHTVFPTKGPPKPPIKVILGEENGSPYSEFRLDSCVPVAFPDFTVVWPSSAHLFVAQGFTRLELQERIRQCQTRSELRAVLRAPLLRHFLRKDWESFKYRALKVCLDLKVDQHPRLQLLLSGTGNCQIFCPKREDTIYMSISGSCDLGEAVGKILMDKRSEFQPY</sequence>
<dbReference type="Gene3D" id="1.10.357.40">
    <property type="entry name" value="YbiA-like"/>
    <property type="match status" value="1"/>
</dbReference>
<dbReference type="InterPro" id="IPR012816">
    <property type="entry name" value="NADAR"/>
</dbReference>
<dbReference type="Proteomes" id="UP000028821">
    <property type="component" value="Unassembled WGS sequence"/>
</dbReference>
<feature type="compositionally biased region" description="Polar residues" evidence="1">
    <location>
        <begin position="371"/>
        <end position="382"/>
    </location>
</feature>
<feature type="compositionally biased region" description="Polar residues" evidence="1">
    <location>
        <begin position="315"/>
        <end position="325"/>
    </location>
</feature>